<keyword evidence="3" id="KW-1185">Reference proteome</keyword>
<dbReference type="AlphaFoldDB" id="A0A8J3VDI2"/>
<evidence type="ECO:0000313" key="3">
    <source>
        <dbReference type="Proteomes" id="UP000612899"/>
    </source>
</evidence>
<keyword evidence="1" id="KW-0812">Transmembrane</keyword>
<dbReference type="RefSeq" id="WP_203906178.1">
    <property type="nucleotide sequence ID" value="NZ_BONY01000001.1"/>
</dbReference>
<protein>
    <submittedName>
        <fullName evidence="2">Uncharacterized protein</fullName>
    </submittedName>
</protein>
<sequence>MSYLDRWWNNVVVDTRRLIVALLASLAAASEVPASTQSLSGLVWLAIMTIAAGLVAWVALPLAPRTLKKITSI</sequence>
<gene>
    <name evidence="2" type="ORF">Rhe02_03300</name>
</gene>
<reference evidence="2" key="1">
    <citation type="submission" date="2021-01" db="EMBL/GenBank/DDBJ databases">
        <title>Whole genome shotgun sequence of Rhizocola hellebori NBRC 109834.</title>
        <authorList>
            <person name="Komaki H."/>
            <person name="Tamura T."/>
        </authorList>
    </citation>
    <scope>NUCLEOTIDE SEQUENCE</scope>
    <source>
        <strain evidence="2">NBRC 109834</strain>
    </source>
</reference>
<organism evidence="2 3">
    <name type="scientific">Rhizocola hellebori</name>
    <dbReference type="NCBI Taxonomy" id="1392758"/>
    <lineage>
        <taxon>Bacteria</taxon>
        <taxon>Bacillati</taxon>
        <taxon>Actinomycetota</taxon>
        <taxon>Actinomycetes</taxon>
        <taxon>Micromonosporales</taxon>
        <taxon>Micromonosporaceae</taxon>
        <taxon>Rhizocola</taxon>
    </lineage>
</organism>
<feature type="transmembrane region" description="Helical" evidence="1">
    <location>
        <begin position="44"/>
        <end position="63"/>
    </location>
</feature>
<evidence type="ECO:0000313" key="2">
    <source>
        <dbReference type="EMBL" id="GIH02263.1"/>
    </source>
</evidence>
<evidence type="ECO:0000256" key="1">
    <source>
        <dbReference type="SAM" id="Phobius"/>
    </source>
</evidence>
<keyword evidence="1" id="KW-0472">Membrane</keyword>
<dbReference type="Proteomes" id="UP000612899">
    <property type="component" value="Unassembled WGS sequence"/>
</dbReference>
<proteinExistence type="predicted"/>
<dbReference type="EMBL" id="BONY01000001">
    <property type="protein sequence ID" value="GIH02263.1"/>
    <property type="molecule type" value="Genomic_DNA"/>
</dbReference>
<keyword evidence="1" id="KW-1133">Transmembrane helix</keyword>
<name>A0A8J3VDI2_9ACTN</name>
<comment type="caution">
    <text evidence="2">The sequence shown here is derived from an EMBL/GenBank/DDBJ whole genome shotgun (WGS) entry which is preliminary data.</text>
</comment>
<accession>A0A8J3VDI2</accession>